<dbReference type="SUPFAM" id="SSF54928">
    <property type="entry name" value="RNA-binding domain, RBD"/>
    <property type="match status" value="1"/>
</dbReference>
<dbReference type="EMBL" id="NIRI02000005">
    <property type="protein sequence ID" value="KAG5455159.1"/>
    <property type="molecule type" value="Genomic_DNA"/>
</dbReference>
<gene>
    <name evidence="1" type="ORF">CSKR_112709</name>
</gene>
<keyword evidence="2" id="KW-1185">Reference proteome</keyword>
<evidence type="ECO:0000313" key="1">
    <source>
        <dbReference type="EMBL" id="KAG5455159.1"/>
    </source>
</evidence>
<dbReference type="Gene3D" id="3.30.70.330">
    <property type="match status" value="1"/>
</dbReference>
<dbReference type="Proteomes" id="UP000286415">
    <property type="component" value="Unassembled WGS sequence"/>
</dbReference>
<dbReference type="PROSITE" id="PS50102">
    <property type="entry name" value="RRM"/>
    <property type="match status" value="1"/>
</dbReference>
<sequence length="477" mass="51940">MSNATAWSNSNLVIFPIFSPSDNVNLMTRYAVLKSCTLFLVGSQTPRVSPAVWYVQCLNSFASLHTSLTAFSQNKVSDMLKFCYLRGMPKAPPTSVYKLYLARQLKNGVKLAEAAKLWKTQVTEAEKQALAVDLKKVEANFKKDLMAWAKSNNITASESPKEVAQAYCEANGIFLNPGSSTTELLSSSRPSLDDTSTQDPLRLWLGGLPPKTTEYAVLQLTRQFGQLADFYFPVHKFGDARGSTVGYCFITYKSLEDAEKALKGLNGLNFHGHTLVARQAHPTRDELTMIQLANKEAMGLWIAEQAKLREAELAARLAQVPDESSGTQNPPVDTIKPAPTITPTFSPLISNTDVATGASNVNSFRPIGSTSPSVMLGTSGCKPTTSSGTDKRAQIRKIELALRQLENAPIGGVALLRPSSATQRSLIPPGILASRSTETPLHNRMGSGLKRTCSGLSTFGGRSGSNYGQRRQRQRRF</sequence>
<organism evidence="1 2">
    <name type="scientific">Clonorchis sinensis</name>
    <name type="common">Chinese liver fluke</name>
    <dbReference type="NCBI Taxonomy" id="79923"/>
    <lineage>
        <taxon>Eukaryota</taxon>
        <taxon>Metazoa</taxon>
        <taxon>Spiralia</taxon>
        <taxon>Lophotrochozoa</taxon>
        <taxon>Platyhelminthes</taxon>
        <taxon>Trematoda</taxon>
        <taxon>Digenea</taxon>
        <taxon>Opisthorchiida</taxon>
        <taxon>Opisthorchiata</taxon>
        <taxon>Opisthorchiidae</taxon>
        <taxon>Clonorchis</taxon>
    </lineage>
</organism>
<proteinExistence type="predicted"/>
<dbReference type="InterPro" id="IPR035979">
    <property type="entry name" value="RBD_domain_sf"/>
</dbReference>
<comment type="caution">
    <text evidence="1">The sequence shown here is derived from an EMBL/GenBank/DDBJ whole genome shotgun (WGS) entry which is preliminary data.</text>
</comment>
<reference evidence="1 2" key="2">
    <citation type="journal article" date="2021" name="Genomics">
        <title>High-quality reference genome for Clonorchis sinensis.</title>
        <authorList>
            <person name="Young N.D."/>
            <person name="Stroehlein A.J."/>
            <person name="Kinkar L."/>
            <person name="Wang T."/>
            <person name="Sohn W.M."/>
            <person name="Chang B.C.H."/>
            <person name="Kaur P."/>
            <person name="Weisz D."/>
            <person name="Dudchenko O."/>
            <person name="Aiden E.L."/>
            <person name="Korhonen P.K."/>
            <person name="Gasser R.B."/>
        </authorList>
    </citation>
    <scope>NUCLEOTIDE SEQUENCE [LARGE SCALE GENOMIC DNA]</scope>
    <source>
        <strain evidence="1">Cs-k2</strain>
    </source>
</reference>
<protein>
    <submittedName>
        <fullName evidence="1">RNA-binding protein 18</fullName>
    </submittedName>
</protein>
<dbReference type="Pfam" id="PF00076">
    <property type="entry name" value="RRM_1"/>
    <property type="match status" value="1"/>
</dbReference>
<dbReference type="AlphaFoldDB" id="A0A3R7FV30"/>
<dbReference type="GO" id="GO:0003723">
    <property type="term" value="F:RNA binding"/>
    <property type="evidence" value="ECO:0007669"/>
    <property type="project" value="UniProtKB-UniRule"/>
</dbReference>
<dbReference type="STRING" id="79923.A0A3R7FV30"/>
<name>A0A3R7FV30_CLOSI</name>
<reference evidence="1 2" key="1">
    <citation type="journal article" date="2018" name="Biotechnol. Adv.">
        <title>Improved genomic resources and new bioinformatic workflow for the carcinogenic parasite Clonorchis sinensis: Biotechnological implications.</title>
        <authorList>
            <person name="Wang D."/>
            <person name="Korhonen P.K."/>
            <person name="Gasser R.B."/>
            <person name="Young N.D."/>
        </authorList>
    </citation>
    <scope>NUCLEOTIDE SEQUENCE [LARGE SCALE GENOMIC DNA]</scope>
    <source>
        <strain evidence="1">Cs-k2</strain>
    </source>
</reference>
<accession>A0A3R7FV30</accession>
<dbReference type="InterPro" id="IPR012677">
    <property type="entry name" value="Nucleotide-bd_a/b_plait_sf"/>
</dbReference>
<dbReference type="SMART" id="SM00360">
    <property type="entry name" value="RRM"/>
    <property type="match status" value="1"/>
</dbReference>
<dbReference type="OrthoDB" id="6253316at2759"/>
<dbReference type="InParanoid" id="A0A3R7FV30"/>
<dbReference type="InterPro" id="IPR000504">
    <property type="entry name" value="RRM_dom"/>
</dbReference>
<evidence type="ECO:0000313" key="2">
    <source>
        <dbReference type="Proteomes" id="UP000286415"/>
    </source>
</evidence>